<feature type="non-terminal residue" evidence="1">
    <location>
        <position position="93"/>
    </location>
</feature>
<dbReference type="AlphaFoldDB" id="A0A699WNR1"/>
<accession>A0A699WNR1</accession>
<proteinExistence type="predicted"/>
<dbReference type="EMBL" id="BKCJ011738013">
    <property type="protein sequence ID" value="GFD49235.1"/>
    <property type="molecule type" value="Genomic_DNA"/>
</dbReference>
<comment type="caution">
    <text evidence="1">The sequence shown here is derived from an EMBL/GenBank/DDBJ whole genome shotgun (WGS) entry which is preliminary data.</text>
</comment>
<gene>
    <name evidence="1" type="ORF">Tci_921204</name>
</gene>
<reference evidence="1" key="1">
    <citation type="journal article" date="2019" name="Sci. Rep.">
        <title>Draft genome of Tanacetum cinerariifolium, the natural source of mosquito coil.</title>
        <authorList>
            <person name="Yamashiro T."/>
            <person name="Shiraishi A."/>
            <person name="Satake H."/>
            <person name="Nakayama K."/>
        </authorList>
    </citation>
    <scope>NUCLEOTIDE SEQUENCE</scope>
</reference>
<name>A0A699WNR1_TANCI</name>
<protein>
    <submittedName>
        <fullName evidence="1">Uncharacterized protein</fullName>
    </submittedName>
</protein>
<evidence type="ECO:0000313" key="1">
    <source>
        <dbReference type="EMBL" id="GFD49235.1"/>
    </source>
</evidence>
<organism evidence="1">
    <name type="scientific">Tanacetum cinerariifolium</name>
    <name type="common">Dalmatian daisy</name>
    <name type="synonym">Chrysanthemum cinerariifolium</name>
    <dbReference type="NCBI Taxonomy" id="118510"/>
    <lineage>
        <taxon>Eukaryota</taxon>
        <taxon>Viridiplantae</taxon>
        <taxon>Streptophyta</taxon>
        <taxon>Embryophyta</taxon>
        <taxon>Tracheophyta</taxon>
        <taxon>Spermatophyta</taxon>
        <taxon>Magnoliopsida</taxon>
        <taxon>eudicotyledons</taxon>
        <taxon>Gunneridae</taxon>
        <taxon>Pentapetalae</taxon>
        <taxon>asterids</taxon>
        <taxon>campanulids</taxon>
        <taxon>Asterales</taxon>
        <taxon>Asteraceae</taxon>
        <taxon>Asteroideae</taxon>
        <taxon>Anthemideae</taxon>
        <taxon>Anthemidinae</taxon>
        <taxon>Tanacetum</taxon>
    </lineage>
</organism>
<sequence>MLLDGVGSDVFEDTAEAEITTVLAGAVKLTVYTVRLPGAWLSMAGGQVSSWHNLDSRCCRAVVAEVQGIAIRRASRCIRGRGANARRQVSSIG</sequence>